<dbReference type="EMBL" id="LXQA010074003">
    <property type="protein sequence ID" value="MCI09819.1"/>
    <property type="molecule type" value="Genomic_DNA"/>
</dbReference>
<name>A0A392PEB7_9FABA</name>
<evidence type="ECO:0000256" key="2">
    <source>
        <dbReference type="PROSITE-ProRule" id="PRU00663"/>
    </source>
</evidence>
<evidence type="ECO:0000256" key="1">
    <source>
        <dbReference type="ARBA" id="ARBA00022658"/>
    </source>
</evidence>
<comment type="caution">
    <text evidence="4">The sequence shown here is derived from an EMBL/GenBank/DDBJ whole genome shotgun (WGS) entry which is preliminary data.</text>
</comment>
<dbReference type="Proteomes" id="UP000265520">
    <property type="component" value="Unassembled WGS sequence"/>
</dbReference>
<dbReference type="InterPro" id="IPR005512">
    <property type="entry name" value="PRONE_dom"/>
</dbReference>
<evidence type="ECO:0000259" key="3">
    <source>
        <dbReference type="PROSITE" id="PS51334"/>
    </source>
</evidence>
<dbReference type="InterPro" id="IPR038937">
    <property type="entry name" value="RopGEF"/>
</dbReference>
<protein>
    <submittedName>
        <fullName evidence="4">Rho guanine nucleotide exchange factor 8-like</fullName>
    </submittedName>
</protein>
<dbReference type="AlphaFoldDB" id="A0A392PEB7"/>
<reference evidence="4 5" key="1">
    <citation type="journal article" date="2018" name="Front. Plant Sci.">
        <title>Red Clover (Trifolium pratense) and Zigzag Clover (T. medium) - A Picture of Genomic Similarities and Differences.</title>
        <authorList>
            <person name="Dluhosova J."/>
            <person name="Istvanek J."/>
            <person name="Nedelnik J."/>
            <person name="Repkova J."/>
        </authorList>
    </citation>
    <scope>NUCLEOTIDE SEQUENCE [LARGE SCALE GENOMIC DNA]</scope>
    <source>
        <strain evidence="5">cv. 10/8</strain>
        <tissue evidence="4">Leaf</tissue>
    </source>
</reference>
<dbReference type="Gene3D" id="1.20.58.2010">
    <property type="entry name" value="PRONE domain, subdomain 1"/>
    <property type="match status" value="1"/>
</dbReference>
<proteinExistence type="predicted"/>
<feature type="domain" description="PRONE" evidence="3">
    <location>
        <begin position="1"/>
        <end position="95"/>
    </location>
</feature>
<organism evidence="4 5">
    <name type="scientific">Trifolium medium</name>
    <dbReference type="NCBI Taxonomy" id="97028"/>
    <lineage>
        <taxon>Eukaryota</taxon>
        <taxon>Viridiplantae</taxon>
        <taxon>Streptophyta</taxon>
        <taxon>Embryophyta</taxon>
        <taxon>Tracheophyta</taxon>
        <taxon>Spermatophyta</taxon>
        <taxon>Magnoliopsida</taxon>
        <taxon>eudicotyledons</taxon>
        <taxon>Gunneridae</taxon>
        <taxon>Pentapetalae</taxon>
        <taxon>rosids</taxon>
        <taxon>fabids</taxon>
        <taxon>Fabales</taxon>
        <taxon>Fabaceae</taxon>
        <taxon>Papilionoideae</taxon>
        <taxon>50 kb inversion clade</taxon>
        <taxon>NPAAA clade</taxon>
        <taxon>Hologalegina</taxon>
        <taxon>IRL clade</taxon>
        <taxon>Trifolieae</taxon>
        <taxon>Trifolium</taxon>
    </lineage>
</organism>
<accession>A0A392PEB7</accession>
<dbReference type="PROSITE" id="PS51334">
    <property type="entry name" value="PRONE"/>
    <property type="match status" value="1"/>
</dbReference>
<dbReference type="PANTHER" id="PTHR33101">
    <property type="entry name" value="ROP GUANINE NUCLEOTIDE EXCHANGE FACTOR 1"/>
    <property type="match status" value="1"/>
</dbReference>
<gene>
    <name evidence="4" type="ORF">A2U01_0030910</name>
</gene>
<keyword evidence="5" id="KW-1185">Reference proteome</keyword>
<dbReference type="Pfam" id="PF03759">
    <property type="entry name" value="PRONE"/>
    <property type="match status" value="1"/>
</dbReference>
<dbReference type="PANTHER" id="PTHR33101:SF46">
    <property type="entry name" value="RHO GUANYL-NUCLEOTIDE EXCHANGE FACTOR"/>
    <property type="match status" value="1"/>
</dbReference>
<evidence type="ECO:0000313" key="4">
    <source>
        <dbReference type="EMBL" id="MCI09819.1"/>
    </source>
</evidence>
<evidence type="ECO:0000313" key="5">
    <source>
        <dbReference type="Proteomes" id="UP000265520"/>
    </source>
</evidence>
<keyword evidence="1 2" id="KW-0344">Guanine-nucleotide releasing factor</keyword>
<dbReference type="GO" id="GO:0005085">
    <property type="term" value="F:guanyl-nucleotide exchange factor activity"/>
    <property type="evidence" value="ECO:0007669"/>
    <property type="project" value="UniProtKB-UniRule"/>
</dbReference>
<sequence length="95" mass="10632">MKERFAKLLLGEDMSGGGKGVSSALALSNALTNLAASVFGEQRRLEPMPPERKARWRKEIDWLLSVTDYVVEMVPTQQKGKDGSSMEVKKFFSRL</sequence>